<comment type="caution">
    <text evidence="8">The sequence shown here is derived from an EMBL/GenBank/DDBJ whole genome shotgun (WGS) entry which is preliminary data.</text>
</comment>
<keyword evidence="7" id="KW-0812">Transmembrane</keyword>
<dbReference type="Proteomes" id="UP000283530">
    <property type="component" value="Unassembled WGS sequence"/>
</dbReference>
<evidence type="ECO:0000256" key="1">
    <source>
        <dbReference type="ARBA" id="ARBA00000452"/>
    </source>
</evidence>
<dbReference type="AlphaFoldDB" id="A0A443N8R0"/>
<evidence type="ECO:0000313" key="9">
    <source>
        <dbReference type="Proteomes" id="UP000283530"/>
    </source>
</evidence>
<dbReference type="Pfam" id="PF00378">
    <property type="entry name" value="ECH_1"/>
    <property type="match status" value="1"/>
</dbReference>
<dbReference type="GO" id="GO:0004165">
    <property type="term" value="F:delta(3)-delta(2)-enoyl-CoA isomerase activity"/>
    <property type="evidence" value="ECO:0007669"/>
    <property type="project" value="UniProtKB-EC"/>
</dbReference>
<evidence type="ECO:0000256" key="3">
    <source>
        <dbReference type="ARBA" id="ARBA00005005"/>
    </source>
</evidence>
<keyword evidence="8" id="KW-0413">Isomerase</keyword>
<keyword evidence="9" id="KW-1185">Reference proteome</keyword>
<comment type="pathway">
    <text evidence="3">Lipid metabolism; fatty acid beta-oxidation.</text>
</comment>
<dbReference type="FunFam" id="3.90.226.10:FF:000049">
    <property type="entry name" value="Enoyl-CoA delta isomerase 3"/>
    <property type="match status" value="1"/>
</dbReference>
<dbReference type="SUPFAM" id="SSF52096">
    <property type="entry name" value="ClpP/crotonase"/>
    <property type="match status" value="1"/>
</dbReference>
<dbReference type="PANTHER" id="PTHR11941">
    <property type="entry name" value="ENOYL-COA HYDRATASE-RELATED"/>
    <property type="match status" value="1"/>
</dbReference>
<comment type="catalytic activity">
    <reaction evidence="2">
        <text>a (3E)-enoyl-CoA = a 4-saturated (2E)-enoyl-CoA</text>
        <dbReference type="Rhea" id="RHEA:45228"/>
        <dbReference type="ChEBI" id="CHEBI:58521"/>
        <dbReference type="ChEBI" id="CHEBI:85097"/>
        <dbReference type="EC" id="5.3.3.8"/>
    </reaction>
</comment>
<evidence type="ECO:0000313" key="8">
    <source>
        <dbReference type="EMBL" id="RWR74905.1"/>
    </source>
</evidence>
<dbReference type="EC" id="5.3.3.8" evidence="5"/>
<reference evidence="8 9" key="1">
    <citation type="journal article" date="2019" name="Nat. Plants">
        <title>Stout camphor tree genome fills gaps in understanding of flowering plant genome evolution.</title>
        <authorList>
            <person name="Chaw S.M."/>
            <person name="Liu Y.C."/>
            <person name="Wu Y.W."/>
            <person name="Wang H.Y."/>
            <person name="Lin C.I."/>
            <person name="Wu C.S."/>
            <person name="Ke H.M."/>
            <person name="Chang L.Y."/>
            <person name="Hsu C.Y."/>
            <person name="Yang H.T."/>
            <person name="Sudianto E."/>
            <person name="Hsu M.H."/>
            <person name="Wu K.P."/>
            <person name="Wang L.N."/>
            <person name="Leebens-Mack J.H."/>
            <person name="Tsai I.J."/>
        </authorList>
    </citation>
    <scope>NUCLEOTIDE SEQUENCE [LARGE SCALE GENOMIC DNA]</scope>
    <source>
        <strain evidence="9">cv. Chaw 1501</strain>
        <tissue evidence="8">Young leaves</tissue>
    </source>
</reference>
<evidence type="ECO:0000256" key="6">
    <source>
        <dbReference type="ARBA" id="ARBA00023098"/>
    </source>
</evidence>
<dbReference type="InterPro" id="IPR001753">
    <property type="entry name" value="Enoyl-CoA_hydra/iso"/>
</dbReference>
<evidence type="ECO:0000256" key="5">
    <source>
        <dbReference type="ARBA" id="ARBA00012064"/>
    </source>
</evidence>
<keyword evidence="7" id="KW-1133">Transmembrane helix</keyword>
<name>A0A443N8R0_9MAGN</name>
<protein>
    <recommendedName>
        <fullName evidence="5">Delta(3)-Delta(2)-enoyl-CoA isomerase</fullName>
        <ecNumber evidence="5">5.3.3.8</ecNumber>
    </recommendedName>
</protein>
<dbReference type="STRING" id="337451.A0A443N8R0"/>
<dbReference type="PANTHER" id="PTHR11941:SF153">
    <property type="entry name" value="ENOYL-COA DELTA ISOMERASE 2, PEROXISOMAL-LIKE"/>
    <property type="match status" value="1"/>
</dbReference>
<dbReference type="GO" id="GO:0005777">
    <property type="term" value="C:peroxisome"/>
    <property type="evidence" value="ECO:0007669"/>
    <property type="project" value="TreeGrafter"/>
</dbReference>
<dbReference type="OrthoDB" id="410701at2759"/>
<feature type="transmembrane region" description="Helical" evidence="7">
    <location>
        <begin position="105"/>
        <end position="127"/>
    </location>
</feature>
<dbReference type="CDD" id="cd06558">
    <property type="entry name" value="crotonase-like"/>
    <property type="match status" value="1"/>
</dbReference>
<comment type="similarity">
    <text evidence="4">Belongs to the enoyl-CoA hydratase/isomerase family.</text>
</comment>
<gene>
    <name evidence="8" type="ORF">CKAN_00326000</name>
</gene>
<keyword evidence="7" id="KW-0472">Membrane</keyword>
<comment type="catalytic activity">
    <reaction evidence="1">
        <text>a (3Z)-enoyl-CoA = a 4-saturated (2E)-enoyl-CoA</text>
        <dbReference type="Rhea" id="RHEA:45900"/>
        <dbReference type="ChEBI" id="CHEBI:85097"/>
        <dbReference type="ChEBI" id="CHEBI:85489"/>
        <dbReference type="EC" id="5.3.3.8"/>
    </reaction>
</comment>
<evidence type="ECO:0000256" key="2">
    <source>
        <dbReference type="ARBA" id="ARBA00000765"/>
    </source>
</evidence>
<dbReference type="GO" id="GO:0006635">
    <property type="term" value="P:fatty acid beta-oxidation"/>
    <property type="evidence" value="ECO:0007669"/>
    <property type="project" value="TreeGrafter"/>
</dbReference>
<accession>A0A443N8R0</accession>
<evidence type="ECO:0000256" key="7">
    <source>
        <dbReference type="SAM" id="Phobius"/>
    </source>
</evidence>
<sequence>MMQQQQRTHLHQWNSCSLDRCGPVYILTLTGEGDHRFNPSSLDDILAALTVVEQSPEAGALVTTNEGRYFSNGLDLKWVQNSGSLSSLGVILNKFHGLLSFIMKLGIPTIAAVCGHAAAGGFMLALAHDYRFMKNGRAVLYMSELDHGMNMPRSLMSATRSKLLPASLREVVLKARKFTASEAFEYGFVEGFYDESAKTVEVAIGEAEKLASSKWKRESYANLRAGAFPGVIEELDQAQRDPYVWPKGSKL</sequence>
<proteinExistence type="inferred from homology"/>
<dbReference type="InterPro" id="IPR029045">
    <property type="entry name" value="ClpP/crotonase-like_dom_sf"/>
</dbReference>
<organism evidence="8 9">
    <name type="scientific">Cinnamomum micranthum f. kanehirae</name>
    <dbReference type="NCBI Taxonomy" id="337451"/>
    <lineage>
        <taxon>Eukaryota</taxon>
        <taxon>Viridiplantae</taxon>
        <taxon>Streptophyta</taxon>
        <taxon>Embryophyta</taxon>
        <taxon>Tracheophyta</taxon>
        <taxon>Spermatophyta</taxon>
        <taxon>Magnoliopsida</taxon>
        <taxon>Magnoliidae</taxon>
        <taxon>Laurales</taxon>
        <taxon>Lauraceae</taxon>
        <taxon>Cinnamomum</taxon>
    </lineage>
</organism>
<dbReference type="Gene3D" id="3.90.226.10">
    <property type="entry name" value="2-enoyl-CoA Hydratase, Chain A, domain 1"/>
    <property type="match status" value="1"/>
</dbReference>
<keyword evidence="6" id="KW-0443">Lipid metabolism</keyword>
<evidence type="ECO:0000256" key="4">
    <source>
        <dbReference type="ARBA" id="ARBA00005254"/>
    </source>
</evidence>
<dbReference type="EMBL" id="QPKB01000001">
    <property type="protein sequence ID" value="RWR74905.1"/>
    <property type="molecule type" value="Genomic_DNA"/>
</dbReference>